<dbReference type="SUPFAM" id="SSF50965">
    <property type="entry name" value="Galactose oxidase, central domain"/>
    <property type="match status" value="1"/>
</dbReference>
<dbReference type="Gene3D" id="2.60.40.60">
    <property type="entry name" value="Cadherins"/>
    <property type="match status" value="1"/>
</dbReference>
<dbReference type="AlphaFoldDB" id="A0A937JY00"/>
<dbReference type="Gene3D" id="2.130.10.80">
    <property type="entry name" value="Galactose oxidase/kelch, beta-propeller"/>
    <property type="match status" value="1"/>
</dbReference>
<evidence type="ECO:0000313" key="1">
    <source>
        <dbReference type="EMBL" id="MBL3655164.1"/>
    </source>
</evidence>
<accession>A0A937JY00</accession>
<reference evidence="1" key="1">
    <citation type="submission" date="2021-01" db="EMBL/GenBank/DDBJ databases">
        <title>Fulvivirga kasyanovii gen. nov., sp nov., a novel member of the phylum Bacteroidetes isolated from seawater in a mussel farm.</title>
        <authorList>
            <person name="Zhao L.-H."/>
            <person name="Wang Z.-J."/>
        </authorList>
    </citation>
    <scope>NUCLEOTIDE SEQUENCE</scope>
    <source>
        <strain evidence="1">2943</strain>
    </source>
</reference>
<organism evidence="1 2">
    <name type="scientific">Fulvivirga sediminis</name>
    <dbReference type="NCBI Taxonomy" id="2803949"/>
    <lineage>
        <taxon>Bacteria</taxon>
        <taxon>Pseudomonadati</taxon>
        <taxon>Bacteroidota</taxon>
        <taxon>Cytophagia</taxon>
        <taxon>Cytophagales</taxon>
        <taxon>Fulvivirgaceae</taxon>
        <taxon>Fulvivirga</taxon>
    </lineage>
</organism>
<dbReference type="PROSITE" id="PS51257">
    <property type="entry name" value="PROKAR_LIPOPROTEIN"/>
    <property type="match status" value="1"/>
</dbReference>
<gene>
    <name evidence="1" type="ORF">JL102_03425</name>
</gene>
<dbReference type="InterPro" id="IPR011043">
    <property type="entry name" value="Gal_Oxase/kelch_b-propeller"/>
</dbReference>
<dbReference type="EMBL" id="JAESIY010000002">
    <property type="protein sequence ID" value="MBL3655164.1"/>
    <property type="molecule type" value="Genomic_DNA"/>
</dbReference>
<dbReference type="PANTHER" id="PTHR36220">
    <property type="entry name" value="UNNAMED PRODUCT"/>
    <property type="match status" value="1"/>
</dbReference>
<evidence type="ECO:0008006" key="3">
    <source>
        <dbReference type="Google" id="ProtNLM"/>
    </source>
</evidence>
<evidence type="ECO:0000313" key="2">
    <source>
        <dbReference type="Proteomes" id="UP000659388"/>
    </source>
</evidence>
<dbReference type="RefSeq" id="WP_202242521.1">
    <property type="nucleotide sequence ID" value="NZ_JAESIY010000002.1"/>
</dbReference>
<dbReference type="InterPro" id="IPR037293">
    <property type="entry name" value="Gal_Oxidase_central_sf"/>
</dbReference>
<name>A0A937JY00_9BACT</name>
<protein>
    <recommendedName>
        <fullName evidence="3">Cadherin domain-containing protein</fullName>
    </recommendedName>
</protein>
<dbReference type="PANTHER" id="PTHR36220:SF1">
    <property type="entry name" value="GAMMA TUBULIN COMPLEX COMPONENT C-TERMINAL DOMAIN-CONTAINING PROTEIN"/>
    <property type="match status" value="1"/>
</dbReference>
<proteinExistence type="predicted"/>
<dbReference type="CDD" id="cd11304">
    <property type="entry name" value="Cadherin_repeat"/>
    <property type="match status" value="1"/>
</dbReference>
<comment type="caution">
    <text evidence="1">The sequence shown here is derived from an EMBL/GenBank/DDBJ whole genome shotgun (WGS) entry which is preliminary data.</text>
</comment>
<sequence>MNRIIEASLALSLLFLVFSCSDDEGSKTDPSVNVRDTTFAVDENPMDGALIGKLNASTAIMPQSEQLKYTLINQSIEGAIVLNETTGEFAVADSSVFNFEVNANITATVDVTAADMSKTATVKININNLPDEWVQVGTDILGEAAGDQFGRGISINKDGTVMAVGAPRNKENASYAGHVRAYSRGTLDGAWTQLGDDIDGGSGDMSGLAVSINDSGERILIGSYQGSSNYYPGFASARGGHARVFSLEGESWSKLGITLGGYKLSPDGTINDTNFGQAVSISGTGERIAVGAPSVYNGNNSRGYTVAFEASETNGWKQLGNRKEGGSVNERTGYAVSLNEDGTIQAVGSPESSARKGHVNVYELIGEEWTSIGSSIIGDEALDRLGIGISLSDDGQILAIGADASGQSDKPGYFKVYRNESGEWVQLGSTIYGRDDADRMGQGISINGDGSTLVVGGFDSNQNGDHSGYVRVYKYDEVKKDWMQIGPDFEGKAGDRFGVAVSINNQGNAIIIGADQYHNESQPGYVRTYWLR</sequence>
<dbReference type="Proteomes" id="UP000659388">
    <property type="component" value="Unassembled WGS sequence"/>
</dbReference>
<keyword evidence="2" id="KW-1185">Reference proteome</keyword>